<comment type="similarity">
    <text evidence="2">Belongs to the LytR/CpsA/Psr (LCP) family.</text>
</comment>
<evidence type="ECO:0000256" key="4">
    <source>
        <dbReference type="ARBA" id="ARBA00022692"/>
    </source>
</evidence>
<protein>
    <recommendedName>
        <fullName evidence="11">Regulatory protein MsrR</fullName>
    </recommendedName>
</protein>
<dbReference type="Gene3D" id="3.40.630.190">
    <property type="entry name" value="LCP protein"/>
    <property type="match status" value="1"/>
</dbReference>
<dbReference type="InterPro" id="IPR004474">
    <property type="entry name" value="LytR_CpsA_psr"/>
</dbReference>
<gene>
    <name evidence="14" type="ORF">GA0061094_0759</name>
</gene>
<dbReference type="PANTHER" id="PTHR33392:SF8">
    <property type="entry name" value="REGULATORY PROTEIN MSRR"/>
    <property type="match status" value="1"/>
</dbReference>
<evidence type="ECO:0000256" key="3">
    <source>
        <dbReference type="ARBA" id="ARBA00022475"/>
    </source>
</evidence>
<evidence type="ECO:0000256" key="9">
    <source>
        <dbReference type="ARBA" id="ARBA00023163"/>
    </source>
</evidence>
<keyword evidence="15" id="KW-1185">Reference proteome</keyword>
<evidence type="ECO:0000256" key="10">
    <source>
        <dbReference type="ARBA" id="ARBA00037178"/>
    </source>
</evidence>
<dbReference type="GO" id="GO:0071555">
    <property type="term" value="P:cell wall organization"/>
    <property type="evidence" value="ECO:0007669"/>
    <property type="project" value="UniProtKB-KW"/>
</dbReference>
<dbReference type="NCBIfam" id="TIGR00350">
    <property type="entry name" value="lytR_cpsA_psr"/>
    <property type="match status" value="1"/>
</dbReference>
<dbReference type="GO" id="GO:0005886">
    <property type="term" value="C:plasma membrane"/>
    <property type="evidence" value="ECO:0007669"/>
    <property type="project" value="UniProtKB-SubCell"/>
</dbReference>
<evidence type="ECO:0000259" key="13">
    <source>
        <dbReference type="Pfam" id="PF03816"/>
    </source>
</evidence>
<dbReference type="EMBL" id="FMAU01000001">
    <property type="protein sequence ID" value="SCB82504.1"/>
    <property type="molecule type" value="Genomic_DNA"/>
</dbReference>
<keyword evidence="5" id="KW-0735">Signal-anchor</keyword>
<dbReference type="InterPro" id="IPR050922">
    <property type="entry name" value="LytR/CpsA/Psr_CW_biosynth"/>
</dbReference>
<evidence type="ECO:0000256" key="6">
    <source>
        <dbReference type="ARBA" id="ARBA00022989"/>
    </source>
</evidence>
<dbReference type="PANTHER" id="PTHR33392">
    <property type="entry name" value="POLYISOPRENYL-TEICHOIC ACID--PEPTIDOGLYCAN TEICHOIC ACID TRANSFERASE TAGU"/>
    <property type="match status" value="1"/>
</dbReference>
<dbReference type="Pfam" id="PF03816">
    <property type="entry name" value="LytR_cpsA_psr"/>
    <property type="match status" value="1"/>
</dbReference>
<comment type="subcellular location">
    <subcellularLocation>
        <location evidence="1">Cell membrane</location>
        <topology evidence="1">Single-pass type II membrane protein</topology>
    </subcellularLocation>
</comment>
<sequence length="313" mass="35305">MFKKWTAIPIVLLITFIIYAAMNTSTQSTLPSEMTEIQQDADVKSTNETEKTNTIFPINKEEAGKPINVLVVGSDQRKNEAERADVLIVAQYVPNQPTLKLISIMRDTYVDIPGYGKSKINHAYAWGGNDLVKKSLKQNFDLEINHTVNLNFQDFINMMGIIFPEGVQVPITEGMISHWKWDKQPGTQKLKGGEILQYVRYRGDVSSDFGRVERQQEIIALAEKNIMEKLKSGKGIPTAIELVREGFKNVETTFSVDQVMKHGLSFLFHPIDSVETIRIPVEGSYQSITKPGAGDVLEMDETTNIQALREFSY</sequence>
<organism evidence="14 15">
    <name type="scientific">[Bacillus] enclensis</name>
    <dbReference type="NCBI Taxonomy" id="1402860"/>
    <lineage>
        <taxon>Bacteria</taxon>
        <taxon>Bacillati</taxon>
        <taxon>Bacillota</taxon>
        <taxon>Bacilli</taxon>
        <taxon>Bacillales</taxon>
        <taxon>Bacillaceae</taxon>
        <taxon>Rossellomorea</taxon>
    </lineage>
</organism>
<evidence type="ECO:0000313" key="15">
    <source>
        <dbReference type="Proteomes" id="UP000181997"/>
    </source>
</evidence>
<evidence type="ECO:0000256" key="2">
    <source>
        <dbReference type="ARBA" id="ARBA00006068"/>
    </source>
</evidence>
<evidence type="ECO:0000256" key="8">
    <source>
        <dbReference type="ARBA" id="ARBA00023136"/>
    </source>
</evidence>
<evidence type="ECO:0000256" key="1">
    <source>
        <dbReference type="ARBA" id="ARBA00004401"/>
    </source>
</evidence>
<keyword evidence="3" id="KW-1003">Cell membrane</keyword>
<feature type="domain" description="Cell envelope-related transcriptional attenuator" evidence="13">
    <location>
        <begin position="83"/>
        <end position="221"/>
    </location>
</feature>
<name>A0A0V8HLE7_9BACI</name>
<reference evidence="15" key="1">
    <citation type="submission" date="2016-08" db="EMBL/GenBank/DDBJ databases">
        <authorList>
            <person name="Varghese N."/>
            <person name="Submissions Spin"/>
        </authorList>
    </citation>
    <scope>NUCLEOTIDE SEQUENCE [LARGE SCALE GENOMIC DNA]</scope>
    <source>
        <strain evidence="15">SGD-1123</strain>
    </source>
</reference>
<dbReference type="RefSeq" id="WP_058297575.1">
    <property type="nucleotide sequence ID" value="NZ_FMAU01000001.1"/>
</dbReference>
<evidence type="ECO:0000256" key="11">
    <source>
        <dbReference type="ARBA" id="ARBA00040752"/>
    </source>
</evidence>
<keyword evidence="7" id="KW-0805">Transcription regulation</keyword>
<keyword evidence="9" id="KW-0804">Transcription</keyword>
<proteinExistence type="inferred from homology"/>
<evidence type="ECO:0000256" key="5">
    <source>
        <dbReference type="ARBA" id="ARBA00022968"/>
    </source>
</evidence>
<accession>A0A0V8HLE7</accession>
<evidence type="ECO:0000256" key="12">
    <source>
        <dbReference type="SAM" id="SignalP"/>
    </source>
</evidence>
<feature type="chain" id="PRO_5039135129" description="Regulatory protein MsrR" evidence="12">
    <location>
        <begin position="21"/>
        <end position="313"/>
    </location>
</feature>
<evidence type="ECO:0000313" key="14">
    <source>
        <dbReference type="EMBL" id="SCB82504.1"/>
    </source>
</evidence>
<keyword evidence="4" id="KW-0812">Transmembrane</keyword>
<comment type="function">
    <text evidence="10">Involved in SarA attenuation. Affects resistance to oxacillin and teicoplanin, as well as the synthesis of virulence factors.</text>
</comment>
<keyword evidence="6" id="KW-1133">Transmembrane helix</keyword>
<dbReference type="Proteomes" id="UP000181997">
    <property type="component" value="Unassembled WGS sequence"/>
</dbReference>
<feature type="signal peptide" evidence="12">
    <location>
        <begin position="1"/>
        <end position="20"/>
    </location>
</feature>
<keyword evidence="8" id="KW-0472">Membrane</keyword>
<evidence type="ECO:0000256" key="7">
    <source>
        <dbReference type="ARBA" id="ARBA00023015"/>
    </source>
</evidence>
<keyword evidence="12" id="KW-0732">Signal</keyword>
<dbReference type="AlphaFoldDB" id="A0A0V8HLE7"/>